<protein>
    <submittedName>
        <fullName evidence="2">Uncharacterized protein</fullName>
    </submittedName>
</protein>
<evidence type="ECO:0000313" key="3">
    <source>
        <dbReference type="Proteomes" id="UP000460412"/>
    </source>
</evidence>
<reference evidence="2 3" key="1">
    <citation type="submission" date="2019-12" db="EMBL/GenBank/DDBJ databases">
        <title>Sporaefaciens musculi gen. nov., sp. nov., a novel bacterium isolated from the caecum of an obese mouse.</title>
        <authorList>
            <person name="Rasmussen T.S."/>
            <person name="Streidl T."/>
            <person name="Hitch T.C.A."/>
            <person name="Wortmann E."/>
            <person name="Deptula P."/>
            <person name="Hansen M."/>
            <person name="Nielsen D.S."/>
            <person name="Clavel T."/>
            <person name="Vogensen F.K."/>
        </authorList>
    </citation>
    <scope>NUCLEOTIDE SEQUENCE [LARGE SCALE GENOMIC DNA]</scope>
    <source>
        <strain evidence="2 3">WCA-9-b2</strain>
    </source>
</reference>
<feature type="coiled-coil region" evidence="1">
    <location>
        <begin position="1476"/>
        <end position="1503"/>
    </location>
</feature>
<comment type="caution">
    <text evidence="2">The sequence shown here is derived from an EMBL/GenBank/DDBJ whole genome shotgun (WGS) entry which is preliminary data.</text>
</comment>
<dbReference type="RefSeq" id="WP_159750411.1">
    <property type="nucleotide sequence ID" value="NZ_WUQX01000001.1"/>
</dbReference>
<evidence type="ECO:0000313" key="2">
    <source>
        <dbReference type="EMBL" id="MXP75101.1"/>
    </source>
</evidence>
<keyword evidence="1" id="KW-0175">Coiled coil</keyword>
<dbReference type="Proteomes" id="UP000460412">
    <property type="component" value="Unassembled WGS sequence"/>
</dbReference>
<sequence>MKDTIVFRIDVDDEKSYALLANFIYKREHHMGLSQEEMGHVTYKYYIGNSYRKIKRWARRISLDKATYQSVNQPVNIKNITDKYEIIYCVRVNKDSDIVELYNLFLIKHYYAELKILILFEECDRANYHKISQFLYRITSHDKDFYDSCFFVSCGEEQRAQINNIKLSRSFIPLQVVDQDNLVRLFGNSTEVLSEKYLHRILNNREKKEDLGEKGDLVEGGIKLLKDIRKQLSAIPEEQAIQIFHEMDIFAFNLLCYVISVKQKEAFDSLLLERYAFQMRQYSMAIRQLAENIVFHSKTGFGVIAVRVHKQNSSYMKQKYHVSGKGKERIFLEVIVSDFCGNNLSGNIAENFVSNLEDEDDKKILSGLKPSSFFGYEKEGEAAKSWEYFYRNPENIGKHYGLRIFQSVVSTFKGFFKAESHSGYRCESGDCFFTYRDEGSEICMPGTRYHILMPLEMIQTVIRKQDLSLDSGINIGKLVNNVLEYRVGDMSIARISPAFLTQENKNRQIVELADYICSYLNKNFFDTVYVSMEKVEENSGEILTKALIMAFYQLKRDISVVLYQCSDYLKKSMFETLRIFFNNVSIEEMFYKWKVQIAFYSKEFEELIIDLGSESNTDNINAYIANMKCITSTEWYFNQDKKRYDLSKGADSYIPYDILHEIEIDDEKRTIFEHYTAVILNQSIQTPDFGCKLENTHMRLGSTIHIDEFYEAEILFENKLFVSRFALLLVKDMKDSLKSVEKLTLYGYGTYSETVLVQMIDMIQGLYPKEIDVDYIILEREEEKRGFLHKDRIRYNRLFQSEEDRIDYFKDRKIATIVLINSTLKTHLRLISLFKEENKKEEPDENWLLCNYAVLLIGNATENRYWTLEDKTVKLVNGVINPTPRYFVHAHANYQEPSECDYCFPENPLAEIPLIEVNAASTIPNQGFGIIKEVKELRFHYQLIKKEEDRFKCLKDKFIYGHIQRNENHFLYYFKTENLWMCEKERIRGSLREWKQEWKREERLQYNIIVAPMHFSNAGFVELVNQEAFGGNAILLRIDFDKEYRCNAYTKFSYLRNYVEQLYYKDKKGVIRVHFVDDAIISGRTYHRAKSLVESVLGIDENSYKIEIKIFDKVFVIVDRNSMHSRRQYVKNCNADFYAFIHINISSLRNYGDSCIFCNLKNEAELLYSTASTKQIAEYWKHCIEKFQLYQLDEYNNKPLKDSDRAFRRLFCTHMAQRILEEKKHGNDHEQTIYLILRLVCKDYEGRRKENSKDRYEYFLSYLKCISRPFLVFRRAVKEAIFDILLLLIETVIKGKALRDVIKTVEGEKAYLKQRRLILLFNWIDKNILNDAELTKKDKRDLVRLLMKQLTELKSNYIIRPDKMEAIFRFMDGMDAEKREFEIYYMTLIDRLVSSSSDTNKSIWLDNQITCNEFQYVNEDYRRWIILENTRAFRDGIEKLYIMASKEFRQSSQERIDVLKKRYDYHRAYSMFEDFQNKNAAELEAYKRAADDLEHENIFEIKERIQRFIKSLPQLETIDFRKTAYSLECGNKNWSRIFIQRKQC</sequence>
<evidence type="ECO:0000256" key="1">
    <source>
        <dbReference type="SAM" id="Coils"/>
    </source>
</evidence>
<keyword evidence="3" id="KW-1185">Reference proteome</keyword>
<name>A0A7X3SIF1_9FIRM</name>
<accession>A0A7X3SIF1</accession>
<proteinExistence type="predicted"/>
<dbReference type="EMBL" id="WUQX01000001">
    <property type="protein sequence ID" value="MXP75101.1"/>
    <property type="molecule type" value="Genomic_DNA"/>
</dbReference>
<organism evidence="2 3">
    <name type="scientific">Sporofaciens musculi</name>
    <dbReference type="NCBI Taxonomy" id="2681861"/>
    <lineage>
        <taxon>Bacteria</taxon>
        <taxon>Bacillati</taxon>
        <taxon>Bacillota</taxon>
        <taxon>Clostridia</taxon>
        <taxon>Lachnospirales</taxon>
        <taxon>Lachnospiraceae</taxon>
        <taxon>Sporofaciens</taxon>
    </lineage>
</organism>
<gene>
    <name evidence="2" type="ORF">GN277_06820</name>
</gene>